<dbReference type="Proteomes" id="UP000682733">
    <property type="component" value="Unassembled WGS sequence"/>
</dbReference>
<protein>
    <submittedName>
        <fullName evidence="3">Uncharacterized protein</fullName>
    </submittedName>
</protein>
<comment type="caution">
    <text evidence="3">The sequence shown here is derived from an EMBL/GenBank/DDBJ whole genome shotgun (WGS) entry which is preliminary data.</text>
</comment>
<evidence type="ECO:0000313" key="1">
    <source>
        <dbReference type="EMBL" id="CAF1099484.1"/>
    </source>
</evidence>
<evidence type="ECO:0000313" key="3">
    <source>
        <dbReference type="EMBL" id="CAF3868288.1"/>
    </source>
</evidence>
<evidence type="ECO:0000313" key="2">
    <source>
        <dbReference type="EMBL" id="CAF3860884.1"/>
    </source>
</evidence>
<dbReference type="EMBL" id="CAJOBC010005571">
    <property type="protein sequence ID" value="CAF3868288.1"/>
    <property type="molecule type" value="Genomic_DNA"/>
</dbReference>
<name>A0A8S2KTX6_9BILA</name>
<dbReference type="EMBL" id="CAJOBA010009852">
    <property type="protein sequence ID" value="CAF3860884.1"/>
    <property type="molecule type" value="Genomic_DNA"/>
</dbReference>
<dbReference type="EMBL" id="CAJNOK010009832">
    <property type="protein sequence ID" value="CAF1099484.1"/>
    <property type="molecule type" value="Genomic_DNA"/>
</dbReference>
<proteinExistence type="predicted"/>
<sequence length="66" mass="7859">MNVTCGNATLIIFKIIQFLEEHRTSLNSEKLHYYIDECIKKPQCLFELQSQQEDVDHFCQLEKQLL</sequence>
<dbReference type="Proteomes" id="UP000681722">
    <property type="component" value="Unassembled WGS sequence"/>
</dbReference>
<gene>
    <name evidence="1" type="ORF">OVA965_LOCUS19217</name>
    <name evidence="3" type="ORF">SRO942_LOCUS18866</name>
    <name evidence="2" type="ORF">TMI583_LOCUS19231</name>
</gene>
<organism evidence="3 4">
    <name type="scientific">Didymodactylos carnosus</name>
    <dbReference type="NCBI Taxonomy" id="1234261"/>
    <lineage>
        <taxon>Eukaryota</taxon>
        <taxon>Metazoa</taxon>
        <taxon>Spiralia</taxon>
        <taxon>Gnathifera</taxon>
        <taxon>Rotifera</taxon>
        <taxon>Eurotatoria</taxon>
        <taxon>Bdelloidea</taxon>
        <taxon>Philodinida</taxon>
        <taxon>Philodinidae</taxon>
        <taxon>Didymodactylos</taxon>
    </lineage>
</organism>
<evidence type="ECO:0000313" key="4">
    <source>
        <dbReference type="Proteomes" id="UP000681722"/>
    </source>
</evidence>
<dbReference type="Proteomes" id="UP000677228">
    <property type="component" value="Unassembled WGS sequence"/>
</dbReference>
<accession>A0A8S2KTX6</accession>
<reference evidence="3" key="1">
    <citation type="submission" date="2021-02" db="EMBL/GenBank/DDBJ databases">
        <authorList>
            <person name="Nowell W R."/>
        </authorList>
    </citation>
    <scope>NUCLEOTIDE SEQUENCE</scope>
</reference>
<dbReference type="AlphaFoldDB" id="A0A8S2KTX6"/>